<organism evidence="4 5">
    <name type="scientific">Crocosphaera chwakensis CCY0110</name>
    <dbReference type="NCBI Taxonomy" id="391612"/>
    <lineage>
        <taxon>Bacteria</taxon>
        <taxon>Bacillati</taxon>
        <taxon>Cyanobacteriota</taxon>
        <taxon>Cyanophyceae</taxon>
        <taxon>Oscillatoriophycideae</taxon>
        <taxon>Chroococcales</taxon>
        <taxon>Aphanothecaceae</taxon>
        <taxon>Crocosphaera</taxon>
        <taxon>Crocosphaera chwakensis</taxon>
    </lineage>
</organism>
<dbReference type="Pfam" id="PF02769">
    <property type="entry name" value="AIRS_C"/>
    <property type="match status" value="1"/>
</dbReference>
<dbReference type="RefSeq" id="WP_008272651.1">
    <property type="nucleotide sequence ID" value="NZ_AAXW01000001.1"/>
</dbReference>
<dbReference type="SUPFAM" id="SSF56042">
    <property type="entry name" value="PurM C-terminal domain-like"/>
    <property type="match status" value="1"/>
</dbReference>
<dbReference type="Gene3D" id="3.90.650.10">
    <property type="entry name" value="PurM-like C-terminal domain"/>
    <property type="match status" value="1"/>
</dbReference>
<evidence type="ECO:0000256" key="1">
    <source>
        <dbReference type="ARBA" id="ARBA00006243"/>
    </source>
</evidence>
<dbReference type="eggNOG" id="COG0309">
    <property type="taxonomic scope" value="Bacteria"/>
</dbReference>
<name>A3IH68_9CHRO</name>
<dbReference type="GO" id="GO:0051604">
    <property type="term" value="P:protein maturation"/>
    <property type="evidence" value="ECO:0007669"/>
    <property type="project" value="TreeGrafter"/>
</dbReference>
<evidence type="ECO:0000259" key="2">
    <source>
        <dbReference type="Pfam" id="PF00586"/>
    </source>
</evidence>
<dbReference type="InterPro" id="IPR011854">
    <property type="entry name" value="HypE"/>
</dbReference>
<accession>A3IH68</accession>
<dbReference type="InterPro" id="IPR010918">
    <property type="entry name" value="PurM-like_C_dom"/>
</dbReference>
<comment type="similarity">
    <text evidence="1">Belongs to the HypE family.</text>
</comment>
<gene>
    <name evidence="4" type="ORF">CY0110_10557</name>
</gene>
<dbReference type="OrthoDB" id="9801934at2"/>
<sequence length="348" mass="37310">MNDFNVSCPIPLDKYPQVLLAHGGGGKLMQQLLEKMVFSTFKTAQDIPPHDSAVINLPGSKIAFTTDSYVIHPLFFPGGDIGSLAINGTVNDLAMSGARPLYLSLGFIIEEGLPMETLWRVIQSLKKAADVANIQVVTGDTKVVDRGKGDGIFINTAGVGIIEHDRSIAPQFVQPGDAILINGDIGRHGISIMAVREGLELETTIESDCAPLHNVVLEMLNQGIEINCLRDLTRGGLASALNEIATSAEVTINIKERTISIQEDVQGACEILGFDPLYVANEGKFVAFIPQSSVNQALKIMKSFSQDASIIGEVTGHGTDMGLVTLESKIGSQRIVDMLSGEQLPRIC</sequence>
<comment type="caution">
    <text evidence="4">The sequence shown here is derived from an EMBL/GenBank/DDBJ whole genome shotgun (WGS) entry which is preliminary data.</text>
</comment>
<proteinExistence type="inferred from homology"/>
<dbReference type="Pfam" id="PF00586">
    <property type="entry name" value="AIRS"/>
    <property type="match status" value="1"/>
</dbReference>
<feature type="domain" description="PurM-like N-terminal" evidence="2">
    <location>
        <begin position="50"/>
        <end position="162"/>
    </location>
</feature>
<reference evidence="4 5" key="1">
    <citation type="submission" date="2007-03" db="EMBL/GenBank/DDBJ databases">
        <authorList>
            <person name="Stal L."/>
            <person name="Ferriera S."/>
            <person name="Johnson J."/>
            <person name="Kravitz S."/>
            <person name="Beeson K."/>
            <person name="Sutton G."/>
            <person name="Rogers Y.-H."/>
            <person name="Friedman R."/>
            <person name="Frazier M."/>
            <person name="Venter J.C."/>
        </authorList>
    </citation>
    <scope>NUCLEOTIDE SEQUENCE [LARGE SCALE GENOMIC DNA]</scope>
    <source>
        <strain evidence="4 5">CCY0110</strain>
    </source>
</reference>
<keyword evidence="5" id="KW-1185">Reference proteome</keyword>
<dbReference type="NCBIfam" id="TIGR02124">
    <property type="entry name" value="hypE"/>
    <property type="match status" value="1"/>
</dbReference>
<dbReference type="SUPFAM" id="SSF55326">
    <property type="entry name" value="PurM N-terminal domain-like"/>
    <property type="match status" value="1"/>
</dbReference>
<dbReference type="CDD" id="cd02197">
    <property type="entry name" value="HypE"/>
    <property type="match status" value="1"/>
</dbReference>
<dbReference type="InterPro" id="IPR016188">
    <property type="entry name" value="PurM-like_N"/>
</dbReference>
<protein>
    <submittedName>
        <fullName evidence="4">Hydrogenase expression/formation protein HypE</fullName>
    </submittedName>
</protein>
<evidence type="ECO:0000259" key="3">
    <source>
        <dbReference type="Pfam" id="PF02769"/>
    </source>
</evidence>
<dbReference type="PANTHER" id="PTHR30303:SF0">
    <property type="entry name" value="CARBAMOYL DEHYDRATASE HYPE"/>
    <property type="match status" value="1"/>
</dbReference>
<dbReference type="PANTHER" id="PTHR30303">
    <property type="entry name" value="HYDROGENASE ISOENZYMES FORMATION PROTEIN HYPE"/>
    <property type="match status" value="1"/>
</dbReference>
<dbReference type="PIRSF" id="PIRSF005644">
    <property type="entry name" value="Hdrgns_mtr_HypE"/>
    <property type="match status" value="1"/>
</dbReference>
<dbReference type="EMBL" id="AAXW01000001">
    <property type="protein sequence ID" value="EAZ94310.1"/>
    <property type="molecule type" value="Genomic_DNA"/>
</dbReference>
<dbReference type="Gene3D" id="3.30.1330.10">
    <property type="entry name" value="PurM-like, N-terminal domain"/>
    <property type="match status" value="1"/>
</dbReference>
<evidence type="ECO:0000313" key="4">
    <source>
        <dbReference type="EMBL" id="EAZ94310.1"/>
    </source>
</evidence>
<dbReference type="InterPro" id="IPR036676">
    <property type="entry name" value="PurM-like_C_sf"/>
</dbReference>
<evidence type="ECO:0000313" key="5">
    <source>
        <dbReference type="Proteomes" id="UP000003781"/>
    </source>
</evidence>
<dbReference type="Proteomes" id="UP000003781">
    <property type="component" value="Unassembled WGS sequence"/>
</dbReference>
<feature type="domain" description="PurM-like C-terminal" evidence="3">
    <location>
        <begin position="174"/>
        <end position="318"/>
    </location>
</feature>
<dbReference type="InterPro" id="IPR036921">
    <property type="entry name" value="PurM-like_N_sf"/>
</dbReference>
<dbReference type="AlphaFoldDB" id="A3IH68"/>